<dbReference type="EMBL" id="BK014859">
    <property type="protein sequence ID" value="DAD79151.1"/>
    <property type="molecule type" value="Genomic_DNA"/>
</dbReference>
<reference evidence="1" key="1">
    <citation type="journal article" date="2021" name="Proc. Natl. Acad. Sci. U.S.A.">
        <title>A Catalog of Tens of Thousands of Viruses from Human Metagenomes Reveals Hidden Associations with Chronic Diseases.</title>
        <authorList>
            <person name="Tisza M.J."/>
            <person name="Buck C.B."/>
        </authorList>
    </citation>
    <scope>NUCLEOTIDE SEQUENCE</scope>
    <source>
        <strain evidence="1">CtsDY37</strain>
    </source>
</reference>
<organism evidence="1">
    <name type="scientific">Siphoviridae sp. ctsDY37</name>
    <dbReference type="NCBI Taxonomy" id="2826483"/>
    <lineage>
        <taxon>Viruses</taxon>
        <taxon>Duplodnaviria</taxon>
        <taxon>Heunggongvirae</taxon>
        <taxon>Uroviricota</taxon>
        <taxon>Caudoviricetes</taxon>
    </lineage>
</organism>
<sequence length="84" mass="9671">MKPIKRKTTNTTFKRPDCYDLPGTRYKYEDETPAIETCWELDDIELEKIKKTRKIYIQQEGNTLAPMAVSANSVLADGEEDANE</sequence>
<accession>A0A8S5MAP1</accession>
<name>A0A8S5MAP1_9CAUD</name>
<proteinExistence type="predicted"/>
<evidence type="ECO:0000313" key="1">
    <source>
        <dbReference type="EMBL" id="DAD79151.1"/>
    </source>
</evidence>
<protein>
    <submittedName>
        <fullName evidence="1">Uncharacterized protein</fullName>
    </submittedName>
</protein>